<evidence type="ECO:0000256" key="3">
    <source>
        <dbReference type="ARBA" id="ARBA00022989"/>
    </source>
</evidence>
<accession>A0ABW6L5I3</accession>
<feature type="transmembrane region" description="Helical" evidence="5">
    <location>
        <begin position="454"/>
        <end position="472"/>
    </location>
</feature>
<dbReference type="Proteomes" id="UP001601288">
    <property type="component" value="Unassembled WGS sequence"/>
</dbReference>
<evidence type="ECO:0000313" key="7">
    <source>
        <dbReference type="EMBL" id="MFE9223760.1"/>
    </source>
</evidence>
<dbReference type="GO" id="GO:0016874">
    <property type="term" value="F:ligase activity"/>
    <property type="evidence" value="ECO:0007669"/>
    <property type="project" value="UniProtKB-KW"/>
</dbReference>
<comment type="subcellular location">
    <subcellularLocation>
        <location evidence="1">Membrane</location>
        <topology evidence="1">Multi-pass membrane protein</topology>
    </subcellularLocation>
</comment>
<dbReference type="InterPro" id="IPR007016">
    <property type="entry name" value="O-antigen_ligase-rel_domated"/>
</dbReference>
<dbReference type="RefSeq" id="WP_358277472.1">
    <property type="nucleotide sequence ID" value="NZ_JBEYGJ010000001.1"/>
</dbReference>
<reference evidence="7 8" key="1">
    <citation type="submission" date="2024-10" db="EMBL/GenBank/DDBJ databases">
        <title>The Natural Products Discovery Center: Release of the First 8490 Sequenced Strains for Exploring Actinobacteria Biosynthetic Diversity.</title>
        <authorList>
            <person name="Kalkreuter E."/>
            <person name="Kautsar S.A."/>
            <person name="Yang D."/>
            <person name="Bader C.D."/>
            <person name="Teijaro C.N."/>
            <person name="Fluegel L."/>
            <person name="Davis C.M."/>
            <person name="Simpson J.R."/>
            <person name="Lauterbach L."/>
            <person name="Steele A.D."/>
            <person name="Gui C."/>
            <person name="Meng S."/>
            <person name="Li G."/>
            <person name="Viehrig K."/>
            <person name="Ye F."/>
            <person name="Su P."/>
            <person name="Kiefer A.F."/>
            <person name="Nichols A."/>
            <person name="Cepeda A.J."/>
            <person name="Yan W."/>
            <person name="Fan B."/>
            <person name="Jiang Y."/>
            <person name="Adhikari A."/>
            <person name="Zheng C.-J."/>
            <person name="Schuster L."/>
            <person name="Cowan T.M."/>
            <person name="Smanski M.J."/>
            <person name="Chevrette M.G."/>
            <person name="De Carvalho L.P.S."/>
            <person name="Shen B."/>
        </authorList>
    </citation>
    <scope>NUCLEOTIDE SEQUENCE [LARGE SCALE GENOMIC DNA]</scope>
    <source>
        <strain evidence="7 8">NPDC007066</strain>
    </source>
</reference>
<feature type="transmembrane region" description="Helical" evidence="5">
    <location>
        <begin position="235"/>
        <end position="253"/>
    </location>
</feature>
<keyword evidence="8" id="KW-1185">Reference proteome</keyword>
<keyword evidence="7" id="KW-0436">Ligase</keyword>
<dbReference type="InterPro" id="IPR051533">
    <property type="entry name" value="WaaL-like"/>
</dbReference>
<feature type="transmembrane region" description="Helical" evidence="5">
    <location>
        <begin position="282"/>
        <end position="300"/>
    </location>
</feature>
<feature type="transmembrane region" description="Helical" evidence="5">
    <location>
        <begin position="12"/>
        <end position="31"/>
    </location>
</feature>
<comment type="caution">
    <text evidence="7">The sequence shown here is derived from an EMBL/GenBank/DDBJ whole genome shotgun (WGS) entry which is preliminary data.</text>
</comment>
<feature type="transmembrane region" description="Helical" evidence="5">
    <location>
        <begin position="82"/>
        <end position="98"/>
    </location>
</feature>
<dbReference type="PANTHER" id="PTHR37422:SF13">
    <property type="entry name" value="LIPOPOLYSACCHARIDE BIOSYNTHESIS PROTEIN PA4999-RELATED"/>
    <property type="match status" value="1"/>
</dbReference>
<organism evidence="7 8">
    <name type="scientific">Streptomyces massasporeus</name>
    <dbReference type="NCBI Taxonomy" id="67324"/>
    <lineage>
        <taxon>Bacteria</taxon>
        <taxon>Bacillati</taxon>
        <taxon>Actinomycetota</taxon>
        <taxon>Actinomycetes</taxon>
        <taxon>Kitasatosporales</taxon>
        <taxon>Streptomycetaceae</taxon>
        <taxon>Streptomyces</taxon>
    </lineage>
</organism>
<evidence type="ECO:0000256" key="5">
    <source>
        <dbReference type="SAM" id="Phobius"/>
    </source>
</evidence>
<feature type="transmembrane region" description="Helical" evidence="5">
    <location>
        <begin position="110"/>
        <end position="128"/>
    </location>
</feature>
<dbReference type="PANTHER" id="PTHR37422">
    <property type="entry name" value="TEICHURONIC ACID BIOSYNTHESIS PROTEIN TUAE"/>
    <property type="match status" value="1"/>
</dbReference>
<protein>
    <submittedName>
        <fullName evidence="7">O-antigen ligase family protein</fullName>
    </submittedName>
</protein>
<feature type="transmembrane region" description="Helical" evidence="5">
    <location>
        <begin position="37"/>
        <end position="54"/>
    </location>
</feature>
<keyword evidence="2 5" id="KW-0812">Transmembrane</keyword>
<sequence>MIGGATVEERGPGLPAAAALLIATVGVWIAGWNVSPTLGLVLMVPVLVAMAYVAVRRPVLAVATVPLLLVVGNLGLPLGLPLVRGQIVAVGAVVLIAAKKGYGRRIGWSPVIAAMALLVAAALLSTLTGVDPARSLRHDVGYLIGLLLAAAVVVVTVHRSDLLLLASAVCVGGTILCATAVTSIPDLQVESSDASLIVNRPVGVFGQPNELGLAAAMTFCFSLAMTVVAHRRRRAWMTTLFAVASLVAAAALVASLSRGAWIGSALGLLVLAVLLRESRTLLISLATVATVGLALLVVAVPSQNTPVAAQRLLSIFGGQGNPYDERPAARAEAVVQMSEHPVLGTGPGTYQAAAMQGLTHVDAAKKEEHAHNLALAVGAEQGVLGLTALLVATGVGAREALRNSRATWLHASSGDSQSRATAGLTVRGVSAGASAALAAVIGHGAVDYPLRNPVIATLAWLFIGLLAACACTRTLTHPQETRGDEP</sequence>
<evidence type="ECO:0000313" key="8">
    <source>
        <dbReference type="Proteomes" id="UP001601288"/>
    </source>
</evidence>
<feature type="transmembrane region" description="Helical" evidence="5">
    <location>
        <begin position="422"/>
        <end position="442"/>
    </location>
</feature>
<gene>
    <name evidence="7" type="ORF">ACFYM3_03810</name>
</gene>
<feature type="transmembrane region" description="Helical" evidence="5">
    <location>
        <begin position="162"/>
        <end position="184"/>
    </location>
</feature>
<name>A0ABW6L5I3_9ACTN</name>
<evidence type="ECO:0000256" key="4">
    <source>
        <dbReference type="ARBA" id="ARBA00023136"/>
    </source>
</evidence>
<evidence type="ECO:0000259" key="6">
    <source>
        <dbReference type="Pfam" id="PF04932"/>
    </source>
</evidence>
<proteinExistence type="predicted"/>
<feature type="transmembrane region" description="Helical" evidence="5">
    <location>
        <begin position="211"/>
        <end position="228"/>
    </location>
</feature>
<evidence type="ECO:0000256" key="1">
    <source>
        <dbReference type="ARBA" id="ARBA00004141"/>
    </source>
</evidence>
<keyword evidence="3 5" id="KW-1133">Transmembrane helix</keyword>
<dbReference type="EMBL" id="JBIAFP010000002">
    <property type="protein sequence ID" value="MFE9223760.1"/>
    <property type="molecule type" value="Genomic_DNA"/>
</dbReference>
<evidence type="ECO:0000256" key="2">
    <source>
        <dbReference type="ARBA" id="ARBA00022692"/>
    </source>
</evidence>
<keyword evidence="4 5" id="KW-0472">Membrane</keyword>
<dbReference type="Pfam" id="PF04932">
    <property type="entry name" value="Wzy_C"/>
    <property type="match status" value="1"/>
</dbReference>
<feature type="domain" description="O-antigen ligase-related" evidence="6">
    <location>
        <begin position="244"/>
        <end position="389"/>
    </location>
</feature>
<feature type="transmembrane region" description="Helical" evidence="5">
    <location>
        <begin position="140"/>
        <end position="157"/>
    </location>
</feature>